<evidence type="ECO:0000313" key="2">
    <source>
        <dbReference type="Proteomes" id="UP000271010"/>
    </source>
</evidence>
<reference evidence="1 2" key="1">
    <citation type="submission" date="2018-11" db="EMBL/GenBank/DDBJ databases">
        <title>Rufibacter latericius sp. nov., isolated from water in Baiyang Lake.</title>
        <authorList>
            <person name="Yang Y."/>
        </authorList>
    </citation>
    <scope>NUCLEOTIDE SEQUENCE [LARGE SCALE GENOMIC DNA]</scope>
    <source>
        <strain evidence="1 2">MCC P1</strain>
    </source>
</reference>
<gene>
    <name evidence="1" type="ORF">EFA69_07300</name>
</gene>
<dbReference type="EMBL" id="RJJE01000009">
    <property type="protein sequence ID" value="RNI29365.1"/>
    <property type="molecule type" value="Genomic_DNA"/>
</dbReference>
<evidence type="ECO:0000313" key="1">
    <source>
        <dbReference type="EMBL" id="RNI29365.1"/>
    </source>
</evidence>
<name>A0A3M9MW20_9BACT</name>
<dbReference type="Proteomes" id="UP000271010">
    <property type="component" value="Unassembled WGS sequence"/>
</dbReference>
<comment type="caution">
    <text evidence="1">The sequence shown here is derived from an EMBL/GenBank/DDBJ whole genome shotgun (WGS) entry which is preliminary data.</text>
</comment>
<dbReference type="AlphaFoldDB" id="A0A3M9MW20"/>
<protein>
    <submittedName>
        <fullName evidence="1">Uncharacterized protein</fullName>
    </submittedName>
</protein>
<keyword evidence="2" id="KW-1185">Reference proteome</keyword>
<accession>A0A3M9MW20</accession>
<feature type="non-terminal residue" evidence="1">
    <location>
        <position position="1"/>
    </location>
</feature>
<proteinExistence type="predicted"/>
<sequence length="82" mass="9213">PKPEGLHPEAGCKGRKFSPLRKRSAKLFFFFSLSTRSARQALSGRECKGRKLFPSRKGQAKLFSLSAVYTRFIPLLPSGTQR</sequence>
<organism evidence="1 2">
    <name type="scientific">Rufibacter immobilis</name>
    <dbReference type="NCBI Taxonomy" id="1348778"/>
    <lineage>
        <taxon>Bacteria</taxon>
        <taxon>Pseudomonadati</taxon>
        <taxon>Bacteroidota</taxon>
        <taxon>Cytophagia</taxon>
        <taxon>Cytophagales</taxon>
        <taxon>Hymenobacteraceae</taxon>
        <taxon>Rufibacter</taxon>
    </lineage>
</organism>